<evidence type="ECO:0000313" key="11">
    <source>
        <dbReference type="EMBL" id="GMT31700.1"/>
    </source>
</evidence>
<accession>A0AAV5WJ58</accession>
<dbReference type="PANTHER" id="PTHR22907:SF7">
    <property type="entry name" value="ZP DOMAIN-CONTAINING PROTEIN"/>
    <property type="match status" value="1"/>
</dbReference>
<dbReference type="InterPro" id="IPR057475">
    <property type="entry name" value="CUT_C"/>
</dbReference>
<dbReference type="SMART" id="SM00241">
    <property type="entry name" value="ZP"/>
    <property type="match status" value="1"/>
</dbReference>
<evidence type="ECO:0000256" key="1">
    <source>
        <dbReference type="ARBA" id="ARBA00004251"/>
    </source>
</evidence>
<feature type="non-terminal residue" evidence="11">
    <location>
        <position position="1"/>
    </location>
</feature>
<reference evidence="11" key="1">
    <citation type="submission" date="2023-10" db="EMBL/GenBank/DDBJ databases">
        <title>Genome assembly of Pristionchus species.</title>
        <authorList>
            <person name="Yoshida K."/>
            <person name="Sommer R.J."/>
        </authorList>
    </citation>
    <scope>NUCLEOTIDE SEQUENCE</scope>
    <source>
        <strain evidence="11">RS5133</strain>
    </source>
</reference>
<dbReference type="Proteomes" id="UP001432322">
    <property type="component" value="Unassembled WGS sequence"/>
</dbReference>
<evidence type="ECO:0000256" key="7">
    <source>
        <dbReference type="ARBA" id="ARBA00023136"/>
    </source>
</evidence>
<organism evidence="11 12">
    <name type="scientific">Pristionchus fissidentatus</name>
    <dbReference type="NCBI Taxonomy" id="1538716"/>
    <lineage>
        <taxon>Eukaryota</taxon>
        <taxon>Metazoa</taxon>
        <taxon>Ecdysozoa</taxon>
        <taxon>Nematoda</taxon>
        <taxon>Chromadorea</taxon>
        <taxon>Rhabditida</taxon>
        <taxon>Rhabditina</taxon>
        <taxon>Diplogasteromorpha</taxon>
        <taxon>Diplogasteroidea</taxon>
        <taxon>Neodiplogasteridae</taxon>
        <taxon>Pristionchus</taxon>
    </lineage>
</organism>
<feature type="signal peptide" evidence="9">
    <location>
        <begin position="1"/>
        <end position="17"/>
    </location>
</feature>
<dbReference type="GO" id="GO:0005886">
    <property type="term" value="C:plasma membrane"/>
    <property type="evidence" value="ECO:0007669"/>
    <property type="project" value="UniProtKB-SubCell"/>
</dbReference>
<keyword evidence="6 8" id="KW-1133">Transmembrane helix</keyword>
<keyword evidence="2" id="KW-0193">Cuticle</keyword>
<dbReference type="Pfam" id="PF25301">
    <property type="entry name" value="CUT_C"/>
    <property type="match status" value="1"/>
</dbReference>
<keyword evidence="5 9" id="KW-0732">Signal</keyword>
<evidence type="ECO:0000256" key="9">
    <source>
        <dbReference type="SAM" id="SignalP"/>
    </source>
</evidence>
<keyword evidence="3" id="KW-1003">Cell membrane</keyword>
<proteinExistence type="predicted"/>
<evidence type="ECO:0000256" key="8">
    <source>
        <dbReference type="SAM" id="Phobius"/>
    </source>
</evidence>
<gene>
    <name evidence="11" type="ORF">PFISCL1PPCAC_22997</name>
</gene>
<evidence type="ECO:0000256" key="3">
    <source>
        <dbReference type="ARBA" id="ARBA00022475"/>
    </source>
</evidence>
<dbReference type="InterPro" id="IPR051962">
    <property type="entry name" value="Cuticlin"/>
</dbReference>
<dbReference type="PROSITE" id="PS51034">
    <property type="entry name" value="ZP_2"/>
    <property type="match status" value="1"/>
</dbReference>
<dbReference type="EMBL" id="BTSY01000006">
    <property type="protein sequence ID" value="GMT31700.1"/>
    <property type="molecule type" value="Genomic_DNA"/>
</dbReference>
<comment type="subcellular location">
    <subcellularLocation>
        <location evidence="1">Cell membrane</location>
        <topology evidence="1">Single-pass type I membrane protein</topology>
    </subcellularLocation>
</comment>
<feature type="transmembrane region" description="Helical" evidence="8">
    <location>
        <begin position="351"/>
        <end position="373"/>
    </location>
</feature>
<dbReference type="GO" id="GO:0042302">
    <property type="term" value="F:structural constituent of cuticle"/>
    <property type="evidence" value="ECO:0007669"/>
    <property type="project" value="UniProtKB-KW"/>
</dbReference>
<sequence length="390" mass="44618">SSLAVTVLLSMILPTMAEFLGNELLGTPEIICNTDTIEMNFRTRQPFSGKVYVKGHYNRPECRVDYAERGADGRPKGGIRLNHGACDMDRQRMVTEDGMMFSTVLVISFHPLFITKVDRAFNIKCMYREAQRQVQQQLDVSALPTETLSYEMPMPSCSYTIRRDQLDGPILRYARVGDQVVHRWECESEMYGVLVHSCFVEDGQGEKAMIVDERGCHTDHTLLGDPTYVEALNMAYRESFVFKFADRVAVRFQCEIRLCLKDDGGCDGITPPICFDSARNRINGINTTRVLRRRRSTDHLIREGDLISQTVYVIDKEEQRIDFLPDSDTPDILQSISFEGVKNVCLTPREVLSMATILGVLIFITIFLALFVCCRRFYRISDEERDFMKS</sequence>
<evidence type="ECO:0000256" key="4">
    <source>
        <dbReference type="ARBA" id="ARBA00022692"/>
    </source>
</evidence>
<evidence type="ECO:0000313" key="12">
    <source>
        <dbReference type="Proteomes" id="UP001432322"/>
    </source>
</evidence>
<name>A0AAV5WJ58_9BILA</name>
<comment type="caution">
    <text evidence="11">The sequence shown here is derived from an EMBL/GenBank/DDBJ whole genome shotgun (WGS) entry which is preliminary data.</text>
</comment>
<dbReference type="AlphaFoldDB" id="A0AAV5WJ58"/>
<evidence type="ECO:0000259" key="10">
    <source>
        <dbReference type="PROSITE" id="PS51034"/>
    </source>
</evidence>
<keyword evidence="7 8" id="KW-0472">Membrane</keyword>
<keyword evidence="12" id="KW-1185">Reference proteome</keyword>
<protein>
    <recommendedName>
        <fullName evidence="10">ZP domain-containing protein</fullName>
    </recommendedName>
</protein>
<feature type="domain" description="ZP" evidence="10">
    <location>
        <begin position="31"/>
        <end position="273"/>
    </location>
</feature>
<feature type="chain" id="PRO_5044011606" description="ZP domain-containing protein" evidence="9">
    <location>
        <begin position="18"/>
        <end position="390"/>
    </location>
</feature>
<evidence type="ECO:0000256" key="6">
    <source>
        <dbReference type="ARBA" id="ARBA00022989"/>
    </source>
</evidence>
<keyword evidence="4 8" id="KW-0812">Transmembrane</keyword>
<dbReference type="Pfam" id="PF25057">
    <property type="entry name" value="CUT_N"/>
    <property type="match status" value="1"/>
</dbReference>
<evidence type="ECO:0000256" key="2">
    <source>
        <dbReference type="ARBA" id="ARBA00022460"/>
    </source>
</evidence>
<evidence type="ECO:0000256" key="5">
    <source>
        <dbReference type="ARBA" id="ARBA00022729"/>
    </source>
</evidence>
<dbReference type="PANTHER" id="PTHR22907">
    <property type="entry name" value="GH04558P"/>
    <property type="match status" value="1"/>
</dbReference>
<dbReference type="InterPro" id="IPR056953">
    <property type="entry name" value="CUT_N"/>
</dbReference>
<dbReference type="InterPro" id="IPR001507">
    <property type="entry name" value="ZP_dom"/>
</dbReference>